<proteinExistence type="predicted"/>
<evidence type="ECO:0000259" key="1">
    <source>
        <dbReference type="Pfam" id="PF00561"/>
    </source>
</evidence>
<gene>
    <name evidence="2" type="ORF">FOZ76_04135</name>
</gene>
<dbReference type="Gene3D" id="3.40.50.1820">
    <property type="entry name" value="alpha/beta hydrolase"/>
    <property type="match status" value="1"/>
</dbReference>
<dbReference type="AlphaFoldDB" id="A0A556AYF7"/>
<dbReference type="OrthoDB" id="2086224at2"/>
<keyword evidence="3" id="KW-1185">Reference proteome</keyword>
<protein>
    <submittedName>
        <fullName evidence="2">Alpha/beta fold hydrolase</fullName>
    </submittedName>
</protein>
<dbReference type="Pfam" id="PF00561">
    <property type="entry name" value="Abhydrolase_1"/>
    <property type="match status" value="1"/>
</dbReference>
<dbReference type="SUPFAM" id="SSF53474">
    <property type="entry name" value="alpha/beta-Hydrolases"/>
    <property type="match status" value="1"/>
</dbReference>
<dbReference type="InterPro" id="IPR050471">
    <property type="entry name" value="AB_hydrolase"/>
</dbReference>
<dbReference type="InterPro" id="IPR029058">
    <property type="entry name" value="AB_hydrolase_fold"/>
</dbReference>
<keyword evidence="2" id="KW-0378">Hydrolase</keyword>
<dbReference type="PRINTS" id="PR00111">
    <property type="entry name" value="ABHYDROLASE"/>
</dbReference>
<evidence type="ECO:0000313" key="3">
    <source>
        <dbReference type="Proteomes" id="UP000318405"/>
    </source>
</evidence>
<dbReference type="EMBL" id="VLTJ01000007">
    <property type="protein sequence ID" value="TSH97984.1"/>
    <property type="molecule type" value="Genomic_DNA"/>
</dbReference>
<dbReference type="RefSeq" id="WP_143946866.1">
    <property type="nucleotide sequence ID" value="NZ_BAABMB010000004.1"/>
</dbReference>
<dbReference type="PANTHER" id="PTHR43433">
    <property type="entry name" value="HYDROLASE, ALPHA/BETA FOLD FAMILY PROTEIN"/>
    <property type="match status" value="1"/>
</dbReference>
<sequence length="263" mass="28202">MPIVEVGSARVFYRVEGQGPGLVLVHGTGGDSFTNWAQVAPAFADAWTVVRPDYAGSGQTEDDGAALTVPLLAEQVLGAADAAGLDCFDLVGFSLGSAVAVHLAAHWPQRVRRLVLTAGFAHARGPRMQLQFSLWTRLMVEDRRSFCELAMLTGFSPAFLAGLTPAMVEELVQIGVQGNPWEGMLRQTRLDAELDVSEALARITQPTLVIGCTHDHMAPPAHARELAQAIPGASYVELESGHLLPMEAPERFIAAVRPFLAAR</sequence>
<dbReference type="InterPro" id="IPR000073">
    <property type="entry name" value="AB_hydrolase_1"/>
</dbReference>
<accession>A0A556AYF7</accession>
<dbReference type="PANTHER" id="PTHR43433:SF5">
    <property type="entry name" value="AB HYDROLASE-1 DOMAIN-CONTAINING PROTEIN"/>
    <property type="match status" value="1"/>
</dbReference>
<dbReference type="GO" id="GO:0016787">
    <property type="term" value="F:hydrolase activity"/>
    <property type="evidence" value="ECO:0007669"/>
    <property type="project" value="UniProtKB-KW"/>
</dbReference>
<dbReference type="Proteomes" id="UP000318405">
    <property type="component" value="Unassembled WGS sequence"/>
</dbReference>
<comment type="caution">
    <text evidence="2">The sequence shown here is derived from an EMBL/GenBank/DDBJ whole genome shotgun (WGS) entry which is preliminary data.</text>
</comment>
<evidence type="ECO:0000313" key="2">
    <source>
        <dbReference type="EMBL" id="TSH97984.1"/>
    </source>
</evidence>
<reference evidence="2 3" key="1">
    <citation type="submission" date="2019-07" db="EMBL/GenBank/DDBJ databases">
        <title>Qingshengfaniella alkalisoli gen. nov., sp. nov., isolated from saline soil.</title>
        <authorList>
            <person name="Xu L."/>
            <person name="Huang X.-X."/>
            <person name="Sun J.-Q."/>
        </authorList>
    </citation>
    <scope>NUCLEOTIDE SEQUENCE [LARGE SCALE GENOMIC DNA]</scope>
    <source>
        <strain evidence="2 3">DSM 27279</strain>
    </source>
</reference>
<name>A0A556AYF7_9BURK</name>
<feature type="domain" description="AB hydrolase-1" evidence="1">
    <location>
        <begin position="22"/>
        <end position="249"/>
    </location>
</feature>
<organism evidence="2 3">
    <name type="scientific">Verticiella sediminum</name>
    <dbReference type="NCBI Taxonomy" id="1247510"/>
    <lineage>
        <taxon>Bacteria</taxon>
        <taxon>Pseudomonadati</taxon>
        <taxon>Pseudomonadota</taxon>
        <taxon>Betaproteobacteria</taxon>
        <taxon>Burkholderiales</taxon>
        <taxon>Alcaligenaceae</taxon>
        <taxon>Verticiella</taxon>
    </lineage>
</organism>